<dbReference type="InterPro" id="IPR004045">
    <property type="entry name" value="Glutathione_S-Trfase_N"/>
</dbReference>
<keyword evidence="5" id="KW-1185">Reference proteome</keyword>
<comment type="similarity">
    <text evidence="1">Belongs to the GST superfamily. Zeta family.</text>
</comment>
<dbReference type="SFLD" id="SFLDS00019">
    <property type="entry name" value="Glutathione_Transferase_(cytos"/>
    <property type="match status" value="1"/>
</dbReference>
<dbReference type="EC" id="5.2.1.2" evidence="4"/>
<sequence>MSDTVLFDYWRSSASYRVRIALNMLAIPYRSVAIDLLAGEHRQAEHLARNPQGLVPALEIDGQMLTQSLAIIEYLSETRPGPGLLPADPVARQRVRALSYAIAMDIHPICNLGVVFHVMQQSQDPDAARSAWMRKFIGDGLGAFERMLDTPETGEFCHGDQPTMADLCLVPQIYNARRWNVDLSACPCAAVIAGKCEQLPAFARAHPDQVAPSKPKPL</sequence>
<dbReference type="CDD" id="cd03042">
    <property type="entry name" value="GST_N_Zeta"/>
    <property type="match status" value="1"/>
</dbReference>
<dbReference type="InterPro" id="IPR040079">
    <property type="entry name" value="Glutathione_S-Trfase"/>
</dbReference>
<dbReference type="PANTHER" id="PTHR42673">
    <property type="entry name" value="MALEYLACETOACETATE ISOMERASE"/>
    <property type="match status" value="1"/>
</dbReference>
<dbReference type="PANTHER" id="PTHR42673:SF21">
    <property type="entry name" value="GLUTATHIONE S-TRANSFERASE YFCF"/>
    <property type="match status" value="1"/>
</dbReference>
<dbReference type="AlphaFoldDB" id="A0A7W8UBA3"/>
<accession>A0A7W8UBA3</accession>
<evidence type="ECO:0000259" key="2">
    <source>
        <dbReference type="PROSITE" id="PS50404"/>
    </source>
</evidence>
<evidence type="ECO:0000259" key="3">
    <source>
        <dbReference type="PROSITE" id="PS50405"/>
    </source>
</evidence>
<dbReference type="CDD" id="cd03191">
    <property type="entry name" value="GST_C_Zeta"/>
    <property type="match status" value="1"/>
</dbReference>
<name>A0A7W8UBA3_9HYPH</name>
<feature type="domain" description="GST C-terminal" evidence="3">
    <location>
        <begin position="88"/>
        <end position="218"/>
    </location>
</feature>
<dbReference type="EMBL" id="JACHBK010000004">
    <property type="protein sequence ID" value="MBB5535347.1"/>
    <property type="molecule type" value="Genomic_DNA"/>
</dbReference>
<dbReference type="PROSITE" id="PS50404">
    <property type="entry name" value="GST_NTER"/>
    <property type="match status" value="1"/>
</dbReference>
<gene>
    <name evidence="4" type="ORF">GGD55_002041</name>
</gene>
<dbReference type="PROSITE" id="PS50405">
    <property type="entry name" value="GST_CTER"/>
    <property type="match status" value="1"/>
</dbReference>
<dbReference type="SUPFAM" id="SSF47616">
    <property type="entry name" value="GST C-terminal domain-like"/>
    <property type="match status" value="1"/>
</dbReference>
<dbReference type="InterPro" id="IPR036249">
    <property type="entry name" value="Thioredoxin-like_sf"/>
</dbReference>
<dbReference type="GO" id="GO:0005737">
    <property type="term" value="C:cytoplasm"/>
    <property type="evidence" value="ECO:0007669"/>
    <property type="project" value="InterPro"/>
</dbReference>
<organism evidence="4 5">
    <name type="scientific">Rhizobium giardinii</name>
    <dbReference type="NCBI Taxonomy" id="56731"/>
    <lineage>
        <taxon>Bacteria</taxon>
        <taxon>Pseudomonadati</taxon>
        <taxon>Pseudomonadota</taxon>
        <taxon>Alphaproteobacteria</taxon>
        <taxon>Hyphomicrobiales</taxon>
        <taxon>Rhizobiaceae</taxon>
        <taxon>Rhizobium/Agrobacterium group</taxon>
        <taxon>Rhizobium</taxon>
    </lineage>
</organism>
<dbReference type="SFLD" id="SFLDG00358">
    <property type="entry name" value="Main_(cytGST)"/>
    <property type="match status" value="1"/>
</dbReference>
<proteinExistence type="inferred from homology"/>
<comment type="caution">
    <text evidence="4">The sequence shown here is derived from an EMBL/GenBank/DDBJ whole genome shotgun (WGS) entry which is preliminary data.</text>
</comment>
<dbReference type="GO" id="GO:0004364">
    <property type="term" value="F:glutathione transferase activity"/>
    <property type="evidence" value="ECO:0007669"/>
    <property type="project" value="TreeGrafter"/>
</dbReference>
<dbReference type="InterPro" id="IPR036282">
    <property type="entry name" value="Glutathione-S-Trfase_C_sf"/>
</dbReference>
<feature type="domain" description="GST N-terminal" evidence="2">
    <location>
        <begin position="2"/>
        <end position="83"/>
    </location>
</feature>
<dbReference type="SUPFAM" id="SSF52833">
    <property type="entry name" value="Thioredoxin-like"/>
    <property type="match status" value="1"/>
</dbReference>
<dbReference type="InterPro" id="IPR005955">
    <property type="entry name" value="GST_Zeta"/>
</dbReference>
<dbReference type="Gene3D" id="3.40.30.10">
    <property type="entry name" value="Glutaredoxin"/>
    <property type="match status" value="1"/>
</dbReference>
<evidence type="ECO:0000313" key="4">
    <source>
        <dbReference type="EMBL" id="MBB5535347.1"/>
    </source>
</evidence>
<dbReference type="RefSeq" id="WP_018327918.1">
    <property type="nucleotide sequence ID" value="NZ_JACHBK010000004.1"/>
</dbReference>
<dbReference type="Pfam" id="PF02798">
    <property type="entry name" value="GST_N"/>
    <property type="match status" value="1"/>
</dbReference>
<dbReference type="InterPro" id="IPR010987">
    <property type="entry name" value="Glutathione-S-Trfase_C-like"/>
</dbReference>
<keyword evidence="4" id="KW-0413">Isomerase</keyword>
<dbReference type="InterPro" id="IPR034333">
    <property type="entry name" value="GST_Zeta_N"/>
</dbReference>
<dbReference type="GO" id="GO:0016034">
    <property type="term" value="F:maleylacetoacetate isomerase activity"/>
    <property type="evidence" value="ECO:0007669"/>
    <property type="project" value="UniProtKB-EC"/>
</dbReference>
<dbReference type="Gene3D" id="1.20.1050.10">
    <property type="match status" value="1"/>
</dbReference>
<protein>
    <submittedName>
        <fullName evidence="4">Maleylacetoacetate isomerase</fullName>
        <ecNumber evidence="4">5.2.1.2</ecNumber>
    </submittedName>
</protein>
<evidence type="ECO:0000256" key="1">
    <source>
        <dbReference type="ARBA" id="ARBA00010007"/>
    </source>
</evidence>
<dbReference type="InterPro" id="IPR034330">
    <property type="entry name" value="GST_Zeta_C"/>
</dbReference>
<dbReference type="GO" id="GO:0006559">
    <property type="term" value="P:L-phenylalanine catabolic process"/>
    <property type="evidence" value="ECO:0007669"/>
    <property type="project" value="TreeGrafter"/>
</dbReference>
<dbReference type="Proteomes" id="UP000585507">
    <property type="component" value="Unassembled WGS sequence"/>
</dbReference>
<evidence type="ECO:0000313" key="5">
    <source>
        <dbReference type="Proteomes" id="UP000585507"/>
    </source>
</evidence>
<reference evidence="4 5" key="1">
    <citation type="submission" date="2020-08" db="EMBL/GenBank/DDBJ databases">
        <title>Genomic Encyclopedia of Type Strains, Phase IV (KMG-V): Genome sequencing to study the core and pangenomes of soil and plant-associated prokaryotes.</title>
        <authorList>
            <person name="Whitman W."/>
        </authorList>
    </citation>
    <scope>NUCLEOTIDE SEQUENCE [LARGE SCALE GENOMIC DNA]</scope>
    <source>
        <strain evidence="4 5">SEMIA 4084</strain>
    </source>
</reference>
<dbReference type="NCBIfam" id="TIGR01262">
    <property type="entry name" value="maiA"/>
    <property type="match status" value="1"/>
</dbReference>
<dbReference type="GO" id="GO:0006749">
    <property type="term" value="P:glutathione metabolic process"/>
    <property type="evidence" value="ECO:0007669"/>
    <property type="project" value="TreeGrafter"/>
</dbReference>